<dbReference type="InterPro" id="IPR013325">
    <property type="entry name" value="RNA_pol_sigma_r2"/>
</dbReference>
<protein>
    <submittedName>
        <fullName evidence="7">RNA polymerase subunit sigma-24</fullName>
    </submittedName>
</protein>
<dbReference type="PANTHER" id="PTHR43133:SF63">
    <property type="entry name" value="RNA POLYMERASE SIGMA FACTOR FECI-RELATED"/>
    <property type="match status" value="1"/>
</dbReference>
<evidence type="ECO:0000259" key="5">
    <source>
        <dbReference type="Pfam" id="PF04542"/>
    </source>
</evidence>
<dbReference type="InterPro" id="IPR014284">
    <property type="entry name" value="RNA_pol_sigma-70_dom"/>
</dbReference>
<accession>A0A1V4I2L4</accession>
<dbReference type="CDD" id="cd06171">
    <property type="entry name" value="Sigma70_r4"/>
    <property type="match status" value="1"/>
</dbReference>
<dbReference type="SUPFAM" id="SSF88946">
    <property type="entry name" value="Sigma2 domain of RNA polymerase sigma factors"/>
    <property type="match status" value="1"/>
</dbReference>
<dbReference type="PANTHER" id="PTHR43133">
    <property type="entry name" value="RNA POLYMERASE ECF-TYPE SIGMA FACTO"/>
    <property type="match status" value="1"/>
</dbReference>
<name>A0A1V4I2L4_NITVU</name>
<evidence type="ECO:0000256" key="2">
    <source>
        <dbReference type="ARBA" id="ARBA00023015"/>
    </source>
</evidence>
<keyword evidence="3" id="KW-0731">Sigma factor</keyword>
<comment type="caution">
    <text evidence="7">The sequence shown here is derived from an EMBL/GenBank/DDBJ whole genome shotgun (WGS) entry which is preliminary data.</text>
</comment>
<evidence type="ECO:0000259" key="6">
    <source>
        <dbReference type="Pfam" id="PF08281"/>
    </source>
</evidence>
<proteinExistence type="inferred from homology"/>
<keyword evidence="4" id="KW-0804">Transcription</keyword>
<comment type="similarity">
    <text evidence="1">Belongs to the sigma-70 factor family. ECF subfamily.</text>
</comment>
<reference evidence="7 8" key="1">
    <citation type="submission" date="2017-02" db="EMBL/GenBank/DDBJ databases">
        <title>Genome sequence of the nitrite-oxidizing bacterium Nitrobacter vulgaris strain Ab1.</title>
        <authorList>
            <person name="Mellbye B.L."/>
            <person name="Davis E.W."/>
            <person name="Spieck E."/>
            <person name="Chang J.H."/>
            <person name="Bottomley P.J."/>
            <person name="Sayavedra-Soto L.A."/>
        </authorList>
    </citation>
    <scope>NUCLEOTIDE SEQUENCE [LARGE SCALE GENOMIC DNA]</scope>
    <source>
        <strain evidence="7 8">Ab1</strain>
    </source>
</reference>
<dbReference type="GO" id="GO:0016987">
    <property type="term" value="F:sigma factor activity"/>
    <property type="evidence" value="ECO:0007669"/>
    <property type="project" value="UniProtKB-KW"/>
</dbReference>
<dbReference type="GO" id="GO:0006352">
    <property type="term" value="P:DNA-templated transcription initiation"/>
    <property type="evidence" value="ECO:0007669"/>
    <property type="project" value="InterPro"/>
</dbReference>
<feature type="domain" description="RNA polymerase sigma-70 region 2" evidence="5">
    <location>
        <begin position="17"/>
        <end position="84"/>
    </location>
</feature>
<evidence type="ECO:0000256" key="3">
    <source>
        <dbReference type="ARBA" id="ARBA00023082"/>
    </source>
</evidence>
<evidence type="ECO:0000256" key="1">
    <source>
        <dbReference type="ARBA" id="ARBA00010641"/>
    </source>
</evidence>
<dbReference type="AlphaFoldDB" id="A0A1V4I2L4"/>
<dbReference type="EMBL" id="MWPQ01000005">
    <property type="protein sequence ID" value="OPH84374.1"/>
    <property type="molecule type" value="Genomic_DNA"/>
</dbReference>
<sequence>MHRLVRGVPMSWDFHNLFVRHAREINRFLRRRGHNAETAADITQDTFLRVLASPPAAVCTKHNPRAYLYQVSRSLSVNHHRRESLIQTTDLDEAAAVADPAPTAEAIVYSRQCLTQTRRALAELPERTRKAFEMHRLGEHTIQEVADELNVSASRAWVLIRNAYQHILTRVDDF</sequence>
<organism evidence="7 8">
    <name type="scientific">Nitrobacter vulgaris</name>
    <dbReference type="NCBI Taxonomy" id="29421"/>
    <lineage>
        <taxon>Bacteria</taxon>
        <taxon>Pseudomonadati</taxon>
        <taxon>Pseudomonadota</taxon>
        <taxon>Alphaproteobacteria</taxon>
        <taxon>Hyphomicrobiales</taxon>
        <taxon>Nitrobacteraceae</taxon>
        <taxon>Nitrobacter</taxon>
    </lineage>
</organism>
<dbReference type="Pfam" id="PF08281">
    <property type="entry name" value="Sigma70_r4_2"/>
    <property type="match status" value="1"/>
</dbReference>
<dbReference type="GO" id="GO:0003677">
    <property type="term" value="F:DNA binding"/>
    <property type="evidence" value="ECO:0007669"/>
    <property type="project" value="InterPro"/>
</dbReference>
<dbReference type="InterPro" id="IPR013249">
    <property type="entry name" value="RNA_pol_sigma70_r4_t2"/>
</dbReference>
<dbReference type="Gene3D" id="1.10.10.10">
    <property type="entry name" value="Winged helix-like DNA-binding domain superfamily/Winged helix DNA-binding domain"/>
    <property type="match status" value="1"/>
</dbReference>
<dbReference type="Gene3D" id="1.10.1740.10">
    <property type="match status" value="1"/>
</dbReference>
<dbReference type="InterPro" id="IPR013324">
    <property type="entry name" value="RNA_pol_sigma_r3/r4-like"/>
</dbReference>
<dbReference type="Proteomes" id="UP000189940">
    <property type="component" value="Unassembled WGS sequence"/>
</dbReference>
<evidence type="ECO:0000256" key="4">
    <source>
        <dbReference type="ARBA" id="ARBA00023163"/>
    </source>
</evidence>
<dbReference type="Pfam" id="PF04542">
    <property type="entry name" value="Sigma70_r2"/>
    <property type="match status" value="1"/>
</dbReference>
<dbReference type="SUPFAM" id="SSF88659">
    <property type="entry name" value="Sigma3 and sigma4 domains of RNA polymerase sigma factors"/>
    <property type="match status" value="1"/>
</dbReference>
<evidence type="ECO:0000313" key="7">
    <source>
        <dbReference type="EMBL" id="OPH84374.1"/>
    </source>
</evidence>
<dbReference type="NCBIfam" id="TIGR02937">
    <property type="entry name" value="sigma70-ECF"/>
    <property type="match status" value="1"/>
</dbReference>
<keyword evidence="2" id="KW-0805">Transcription regulation</keyword>
<dbReference type="OrthoDB" id="9797134at2"/>
<feature type="domain" description="RNA polymerase sigma factor 70 region 4 type 2" evidence="6">
    <location>
        <begin position="117"/>
        <end position="166"/>
    </location>
</feature>
<dbReference type="STRING" id="29421.B2M20_02445"/>
<dbReference type="InterPro" id="IPR039425">
    <property type="entry name" value="RNA_pol_sigma-70-like"/>
</dbReference>
<gene>
    <name evidence="7" type="ORF">B2M20_02445</name>
</gene>
<evidence type="ECO:0000313" key="8">
    <source>
        <dbReference type="Proteomes" id="UP000189940"/>
    </source>
</evidence>
<dbReference type="InterPro" id="IPR036388">
    <property type="entry name" value="WH-like_DNA-bd_sf"/>
</dbReference>
<keyword evidence="8" id="KW-1185">Reference proteome</keyword>
<dbReference type="InterPro" id="IPR007627">
    <property type="entry name" value="RNA_pol_sigma70_r2"/>
</dbReference>